<dbReference type="VEuPathDB" id="VectorBase:RPRC014764"/>
<name>T1IEP5_RHOPR</name>
<evidence type="ECO:0000313" key="1">
    <source>
        <dbReference type="EnsemblMetazoa" id="RPRC014764-PA"/>
    </source>
</evidence>
<dbReference type="EMBL" id="ACPB03022024">
    <property type="status" value="NOT_ANNOTATED_CDS"/>
    <property type="molecule type" value="Genomic_DNA"/>
</dbReference>
<dbReference type="HOGENOM" id="CLU_2779021_0_0_1"/>
<reference evidence="1" key="1">
    <citation type="submission" date="2015-05" db="UniProtKB">
        <authorList>
            <consortium name="EnsemblMetazoa"/>
        </authorList>
    </citation>
    <scope>IDENTIFICATION</scope>
</reference>
<dbReference type="Proteomes" id="UP000015103">
    <property type="component" value="Unassembled WGS sequence"/>
</dbReference>
<proteinExistence type="predicted"/>
<sequence length="69" mass="8206">MRREAAHRQHSRWSFLHYWRLSRGQQRFNRRGGRSGIVVEGSFTVFSAATEELHLEQPLRKLQSTHFAL</sequence>
<dbReference type="InParanoid" id="T1IEP5"/>
<keyword evidence="2" id="KW-1185">Reference proteome</keyword>
<dbReference type="EnsemblMetazoa" id="RPRC014764-RA">
    <property type="protein sequence ID" value="RPRC014764-PA"/>
    <property type="gene ID" value="RPRC014764"/>
</dbReference>
<accession>T1IEP5</accession>
<evidence type="ECO:0000313" key="2">
    <source>
        <dbReference type="Proteomes" id="UP000015103"/>
    </source>
</evidence>
<organism evidence="1 2">
    <name type="scientific">Rhodnius prolixus</name>
    <name type="common">Triatomid bug</name>
    <dbReference type="NCBI Taxonomy" id="13249"/>
    <lineage>
        <taxon>Eukaryota</taxon>
        <taxon>Metazoa</taxon>
        <taxon>Ecdysozoa</taxon>
        <taxon>Arthropoda</taxon>
        <taxon>Hexapoda</taxon>
        <taxon>Insecta</taxon>
        <taxon>Pterygota</taxon>
        <taxon>Neoptera</taxon>
        <taxon>Paraneoptera</taxon>
        <taxon>Hemiptera</taxon>
        <taxon>Heteroptera</taxon>
        <taxon>Panheteroptera</taxon>
        <taxon>Cimicomorpha</taxon>
        <taxon>Reduviidae</taxon>
        <taxon>Triatominae</taxon>
        <taxon>Rhodnius</taxon>
    </lineage>
</organism>
<protein>
    <submittedName>
        <fullName evidence="1">Uncharacterized protein</fullName>
    </submittedName>
</protein>
<dbReference type="AlphaFoldDB" id="T1IEP5"/>